<dbReference type="InterPro" id="IPR036280">
    <property type="entry name" value="Multihaem_cyt_sf"/>
</dbReference>
<feature type="domain" description="Haem-binding" evidence="1">
    <location>
        <begin position="10"/>
        <end position="145"/>
    </location>
</feature>
<evidence type="ECO:0000313" key="2">
    <source>
        <dbReference type="EMBL" id="AUD02364.1"/>
    </source>
</evidence>
<sequence length="164" mass="18859">MRRKILLTLLGVFVLIQFVRPEKNQSTGMSVNDITTKYAVPADVHNLLKRSCFDCHSNNTVYPWYDTVQPVSWWLNHHINEAKGELNFSEFASYSPKKADHKLEEIGESVTEGWMPLSSYLWIHHDAKLKPEEAKLIADWASQLRAKLDVPADPKGEEHHEGHL</sequence>
<dbReference type="SUPFAM" id="SSF48695">
    <property type="entry name" value="Multiheme cytochromes"/>
    <property type="match status" value="1"/>
</dbReference>
<dbReference type="InterPro" id="IPR025992">
    <property type="entry name" value="Haem-bd"/>
</dbReference>
<dbReference type="KEGG" id="spir:CWM47_11335"/>
<reference evidence="2 3" key="1">
    <citation type="submission" date="2017-11" db="EMBL/GenBank/DDBJ databases">
        <title>Taxonomic description and genome sequences of Spirosoma HA7 sp. nov., isolated from pollen microhabitat of Corylus avellana.</title>
        <authorList>
            <person name="Ambika Manirajan B."/>
            <person name="Suarez C."/>
            <person name="Ratering S."/>
            <person name="Geissler-Plaum R."/>
            <person name="Cardinale M."/>
            <person name="Sylvia S."/>
        </authorList>
    </citation>
    <scope>NUCLEOTIDE SEQUENCE [LARGE SCALE GENOMIC DNA]</scope>
    <source>
        <strain evidence="2 3">HA7</strain>
    </source>
</reference>
<keyword evidence="3" id="KW-1185">Reference proteome</keyword>
<dbReference type="Proteomes" id="UP000232883">
    <property type="component" value="Chromosome"/>
</dbReference>
<protein>
    <submittedName>
        <fullName evidence="2">Cytochrome C</fullName>
    </submittedName>
</protein>
<dbReference type="AlphaFoldDB" id="A0A2K8YXQ7"/>
<dbReference type="EMBL" id="CP025096">
    <property type="protein sequence ID" value="AUD02364.1"/>
    <property type="molecule type" value="Genomic_DNA"/>
</dbReference>
<dbReference type="SMART" id="SM01235">
    <property type="entry name" value="Haem_bd"/>
    <property type="match status" value="1"/>
</dbReference>
<dbReference type="Pfam" id="PF14376">
    <property type="entry name" value="Haem_bd"/>
    <property type="match status" value="1"/>
</dbReference>
<accession>A0A2K8YXQ7</accession>
<gene>
    <name evidence="2" type="ORF">CWM47_11335</name>
</gene>
<dbReference type="RefSeq" id="WP_100988081.1">
    <property type="nucleotide sequence ID" value="NZ_CP025096.1"/>
</dbReference>
<dbReference type="OrthoDB" id="196738at2"/>
<evidence type="ECO:0000313" key="3">
    <source>
        <dbReference type="Proteomes" id="UP000232883"/>
    </source>
</evidence>
<organism evidence="2 3">
    <name type="scientific">Spirosoma pollinicola</name>
    <dbReference type="NCBI Taxonomy" id="2057025"/>
    <lineage>
        <taxon>Bacteria</taxon>
        <taxon>Pseudomonadati</taxon>
        <taxon>Bacteroidota</taxon>
        <taxon>Cytophagia</taxon>
        <taxon>Cytophagales</taxon>
        <taxon>Cytophagaceae</taxon>
        <taxon>Spirosoma</taxon>
    </lineage>
</organism>
<evidence type="ECO:0000259" key="1">
    <source>
        <dbReference type="SMART" id="SM01235"/>
    </source>
</evidence>
<proteinExistence type="predicted"/>
<name>A0A2K8YXQ7_9BACT</name>